<sequence length="157" mass="16703">MLALRAVWWSLALAAVIFTIWTAMSPVEGVSLSCSKSGELGLDGSQAALQCDDSILRVFGSWPLVQLGLMLAVPPAVAALAMKRWVSWLVVLTFGVLAFIAIANWASFWILLGFAVPMAAVGLLVAFVQHFVQPHRPGGTFAPPAPTPTHTQPARPA</sequence>
<proteinExistence type="predicted"/>
<name>A0A495JWT4_WILMA</name>
<dbReference type="EMBL" id="RBKV01000001">
    <property type="protein sequence ID" value="RKR93483.1"/>
    <property type="molecule type" value="Genomic_DNA"/>
</dbReference>
<keyword evidence="1" id="KW-0472">Membrane</keyword>
<keyword evidence="1" id="KW-1133">Transmembrane helix</keyword>
<dbReference type="AlphaFoldDB" id="A0A495JWT4"/>
<evidence type="ECO:0000256" key="1">
    <source>
        <dbReference type="SAM" id="Phobius"/>
    </source>
</evidence>
<feature type="transmembrane region" description="Helical" evidence="1">
    <location>
        <begin position="85"/>
        <end position="102"/>
    </location>
</feature>
<reference evidence="2 3" key="1">
    <citation type="submission" date="2018-10" db="EMBL/GenBank/DDBJ databases">
        <title>Sequencing the genomes of 1000 actinobacteria strains.</title>
        <authorList>
            <person name="Klenk H.-P."/>
        </authorList>
    </citation>
    <scope>NUCLEOTIDE SEQUENCE [LARGE SCALE GENOMIC DNA]</scope>
    <source>
        <strain evidence="2 3">DSM 44343</strain>
    </source>
</reference>
<feature type="transmembrane region" description="Helical" evidence="1">
    <location>
        <begin position="108"/>
        <end position="128"/>
    </location>
</feature>
<evidence type="ECO:0000313" key="2">
    <source>
        <dbReference type="EMBL" id="RKR93483.1"/>
    </source>
</evidence>
<organism evidence="2 3">
    <name type="scientific">Williamsia marianensis</name>
    <dbReference type="NCBI Taxonomy" id="85044"/>
    <lineage>
        <taxon>Bacteria</taxon>
        <taxon>Bacillati</taxon>
        <taxon>Actinomycetota</taxon>
        <taxon>Actinomycetes</taxon>
        <taxon>Mycobacteriales</taxon>
        <taxon>Nocardiaceae</taxon>
        <taxon>Williamsia</taxon>
    </lineage>
</organism>
<gene>
    <name evidence="2" type="ORF">DFJ75_0267</name>
</gene>
<dbReference type="OrthoDB" id="4377927at2"/>
<feature type="transmembrane region" description="Helical" evidence="1">
    <location>
        <begin position="55"/>
        <end position="73"/>
    </location>
</feature>
<protein>
    <submittedName>
        <fullName evidence="2">Uncharacterized protein</fullName>
    </submittedName>
</protein>
<comment type="caution">
    <text evidence="2">The sequence shown here is derived from an EMBL/GenBank/DDBJ whole genome shotgun (WGS) entry which is preliminary data.</text>
</comment>
<dbReference type="Proteomes" id="UP000274762">
    <property type="component" value="Unassembled WGS sequence"/>
</dbReference>
<dbReference type="RefSeq" id="WP_062796449.1">
    <property type="nucleotide sequence ID" value="NZ_CBCRXS010000001.1"/>
</dbReference>
<keyword evidence="1" id="KW-0812">Transmembrane</keyword>
<accession>A0A495JWT4</accession>
<evidence type="ECO:0000313" key="3">
    <source>
        <dbReference type="Proteomes" id="UP000274762"/>
    </source>
</evidence>